<comment type="catalytic activity">
    <reaction evidence="5">
        <text>alpha-D-glucose = beta-D-glucose</text>
        <dbReference type="Rhea" id="RHEA:10264"/>
        <dbReference type="ChEBI" id="CHEBI:15903"/>
        <dbReference type="ChEBI" id="CHEBI:17925"/>
        <dbReference type="EC" id="5.1.3.3"/>
    </reaction>
</comment>
<feature type="active site" description="Proton acceptor" evidence="6">
    <location>
        <position position="318"/>
    </location>
</feature>
<dbReference type="InterPro" id="IPR015443">
    <property type="entry name" value="Aldose_1-epimerase"/>
</dbReference>
<dbReference type="STRING" id="1796616.A4V09_17480"/>
<evidence type="ECO:0000256" key="1">
    <source>
        <dbReference type="ARBA" id="ARBA00005028"/>
    </source>
</evidence>
<comment type="similarity">
    <text evidence="2 5">Belongs to the aldose epimerase family.</text>
</comment>
<keyword evidence="3 5" id="KW-0413">Isomerase</keyword>
<dbReference type="GO" id="GO:0004034">
    <property type="term" value="F:aldose 1-epimerase activity"/>
    <property type="evidence" value="ECO:0007669"/>
    <property type="project" value="UniProtKB-EC"/>
</dbReference>
<dbReference type="GO" id="GO:0033499">
    <property type="term" value="P:galactose catabolic process via UDP-galactose, Leloir pathway"/>
    <property type="evidence" value="ECO:0007669"/>
    <property type="project" value="TreeGrafter"/>
</dbReference>
<protein>
    <recommendedName>
        <fullName evidence="5">Aldose 1-epimerase</fullName>
        <ecNumber evidence="5">5.1.3.3</ecNumber>
    </recommendedName>
</protein>
<gene>
    <name evidence="8" type="ORF">A4V09_17480</name>
</gene>
<proteinExistence type="inferred from homology"/>
<reference evidence="8" key="1">
    <citation type="submission" date="2017-04" db="EMBL/GenBank/DDBJ databases">
        <title>Complete Genome Sequences of Twelve Strains of a Stable Defined Moderately Diverse Mouse Microbiota 2 (sDMDMm2).</title>
        <authorList>
            <person name="Uchimura Y."/>
            <person name="Wyss M."/>
            <person name="Brugiroux S."/>
            <person name="Limenitakis J.P."/>
            <person name="Stecher B."/>
            <person name="McCoy K.D."/>
            <person name="Macpherson A.J."/>
        </authorList>
    </citation>
    <scope>NUCLEOTIDE SEQUENCE</scope>
    <source>
        <strain evidence="8">YL58</strain>
    </source>
</reference>
<dbReference type="Pfam" id="PF01263">
    <property type="entry name" value="Aldose_epim"/>
    <property type="match status" value="1"/>
</dbReference>
<evidence type="ECO:0000256" key="6">
    <source>
        <dbReference type="PIRSR" id="PIRSR005096-1"/>
    </source>
</evidence>
<dbReference type="PANTHER" id="PTHR10091">
    <property type="entry name" value="ALDOSE-1-EPIMERASE"/>
    <property type="match status" value="1"/>
</dbReference>
<feature type="binding site" evidence="7">
    <location>
        <begin position="180"/>
        <end position="182"/>
    </location>
    <ligand>
        <name>beta-D-galactose</name>
        <dbReference type="ChEBI" id="CHEBI:27667"/>
    </ligand>
</feature>
<dbReference type="InterPro" id="IPR008183">
    <property type="entry name" value="Aldose_1/G6P_1-epimerase"/>
</dbReference>
<dbReference type="GO" id="GO:0030246">
    <property type="term" value="F:carbohydrate binding"/>
    <property type="evidence" value="ECO:0007669"/>
    <property type="project" value="InterPro"/>
</dbReference>
<dbReference type="EMBL" id="CP015405">
    <property type="protein sequence ID" value="ANU77377.1"/>
    <property type="molecule type" value="Genomic_DNA"/>
</dbReference>
<dbReference type="SUPFAM" id="SSF74650">
    <property type="entry name" value="Galactose mutarotase-like"/>
    <property type="match status" value="1"/>
</dbReference>
<accession>A0A1C7ICJ5</accession>
<evidence type="ECO:0000256" key="3">
    <source>
        <dbReference type="ARBA" id="ARBA00023235"/>
    </source>
</evidence>
<dbReference type="Gene3D" id="2.70.98.10">
    <property type="match status" value="1"/>
</dbReference>
<dbReference type="PIRSF" id="PIRSF005096">
    <property type="entry name" value="GALM"/>
    <property type="match status" value="1"/>
</dbReference>
<sequence length="352" mass="38809">MKISLLQTISADQMELEEYCMDNGIMSVHVLSYGCALTGIYVPDKRTGKRVNILLSFDDLTSYLHNPLYCGAALGPNAGRISCGTLGIDGRHYQLSQNDGANHIHGGFHNLSFQNAVLVSRETHRESAALTFQAVLPHGLDGYPGSRCIHITYRLFSDNRLTVSFRASSDRETYLNLSSHAYFNLSGDFTKNVHTHRLSVRGNAFAENDETHIPVGISHTDGTPFDFSTPVSIQENMDRYPQNVQIQRARGLNHAFLLNKGHNPSDPSLVLEDPPSGRSLKLYTDTPSIVVYSGGFIENTYKINGGCLSSPHCAIALEPQDIPDTPNCGLAPMHILKPGALYLRTFTYAFSF</sequence>
<evidence type="ECO:0000256" key="7">
    <source>
        <dbReference type="PIRSR" id="PIRSR005096-3"/>
    </source>
</evidence>
<dbReference type="InterPro" id="IPR011013">
    <property type="entry name" value="Gal_mutarotase_sf_dom"/>
</dbReference>
<evidence type="ECO:0000313" key="8">
    <source>
        <dbReference type="EMBL" id="ANU77377.1"/>
    </source>
</evidence>
<comment type="pathway">
    <text evidence="1 5">Carbohydrate metabolism; hexose metabolism.</text>
</comment>
<dbReference type="PANTHER" id="PTHR10091:SF0">
    <property type="entry name" value="GALACTOSE MUTAROTASE"/>
    <property type="match status" value="1"/>
</dbReference>
<organism evidence="8 9">
    <name type="scientific">Blautia pseudococcoides</name>
    <dbReference type="NCBI Taxonomy" id="1796616"/>
    <lineage>
        <taxon>Bacteria</taxon>
        <taxon>Bacillati</taxon>
        <taxon>Bacillota</taxon>
        <taxon>Clostridia</taxon>
        <taxon>Lachnospirales</taxon>
        <taxon>Lachnospiraceae</taxon>
        <taxon>Blautia</taxon>
    </lineage>
</organism>
<dbReference type="InterPro" id="IPR047215">
    <property type="entry name" value="Galactose_mutarotase-like"/>
</dbReference>
<dbReference type="Proteomes" id="UP000092574">
    <property type="component" value="Chromosome"/>
</dbReference>
<dbReference type="RefSeq" id="WP_065543505.1">
    <property type="nucleotide sequence ID" value="NZ_CP015405.2"/>
</dbReference>
<evidence type="ECO:0000256" key="5">
    <source>
        <dbReference type="PIRNR" id="PIRNR005096"/>
    </source>
</evidence>
<dbReference type="InterPro" id="IPR014718">
    <property type="entry name" value="GH-type_carb-bd"/>
</dbReference>
<dbReference type="OrthoDB" id="9779408at2"/>
<dbReference type="KEGG" id="byl:A4V09_17480"/>
<dbReference type="GO" id="GO:0005737">
    <property type="term" value="C:cytoplasm"/>
    <property type="evidence" value="ECO:0007669"/>
    <property type="project" value="TreeGrafter"/>
</dbReference>
<evidence type="ECO:0000313" key="9">
    <source>
        <dbReference type="Proteomes" id="UP000092574"/>
    </source>
</evidence>
<feature type="active site" description="Proton donor" evidence="6">
    <location>
        <position position="180"/>
    </location>
</feature>
<evidence type="ECO:0000256" key="4">
    <source>
        <dbReference type="ARBA" id="ARBA00023277"/>
    </source>
</evidence>
<dbReference type="UniPathway" id="UPA00242"/>
<dbReference type="EC" id="5.1.3.3" evidence="5"/>
<name>A0A1C7ICJ5_9FIRM</name>
<dbReference type="CDD" id="cd09019">
    <property type="entry name" value="galactose_mutarotase_like"/>
    <property type="match status" value="1"/>
</dbReference>
<keyword evidence="9" id="KW-1185">Reference proteome</keyword>
<dbReference type="PROSITE" id="PS51257">
    <property type="entry name" value="PROKAR_LIPOPROTEIN"/>
    <property type="match status" value="1"/>
</dbReference>
<keyword evidence="4 5" id="KW-0119">Carbohydrate metabolism</keyword>
<dbReference type="GO" id="GO:0006006">
    <property type="term" value="P:glucose metabolic process"/>
    <property type="evidence" value="ECO:0007669"/>
    <property type="project" value="TreeGrafter"/>
</dbReference>
<dbReference type="AlphaFoldDB" id="A0A1C7ICJ5"/>
<evidence type="ECO:0000256" key="2">
    <source>
        <dbReference type="ARBA" id="ARBA00006206"/>
    </source>
</evidence>